<dbReference type="SUPFAM" id="SSF53756">
    <property type="entry name" value="UDP-Glycosyltransferase/glycogen phosphorylase"/>
    <property type="match status" value="1"/>
</dbReference>
<feature type="transmembrane region" description="Helical" evidence="2">
    <location>
        <begin position="135"/>
        <end position="157"/>
    </location>
</feature>
<feature type="transmembrane region" description="Helical" evidence="2">
    <location>
        <begin position="622"/>
        <end position="653"/>
    </location>
</feature>
<keyword evidence="4" id="KW-1185">Reference proteome</keyword>
<dbReference type="InterPro" id="IPR007554">
    <property type="entry name" value="Glycerophosphate_synth"/>
</dbReference>
<feature type="transmembrane region" description="Helical" evidence="2">
    <location>
        <begin position="694"/>
        <end position="717"/>
    </location>
</feature>
<organism evidence="3 4">
    <name type="scientific">Sanguibacter hominis ATCC BAA-789</name>
    <dbReference type="NCBI Taxonomy" id="1312740"/>
    <lineage>
        <taxon>Bacteria</taxon>
        <taxon>Bacillati</taxon>
        <taxon>Actinomycetota</taxon>
        <taxon>Actinomycetes</taxon>
        <taxon>Micrococcales</taxon>
        <taxon>Sanguibacteraceae</taxon>
        <taxon>Sanguibacter</taxon>
    </lineage>
</organism>
<keyword evidence="2" id="KW-1133">Transmembrane helix</keyword>
<protein>
    <recommendedName>
        <fullName evidence="5">CDP-glycerol:poly(Glycerophosphate) glycerophosphotransferase</fullName>
    </recommendedName>
</protein>
<feature type="compositionally biased region" description="Acidic residues" evidence="1">
    <location>
        <begin position="569"/>
        <end position="585"/>
    </location>
</feature>
<evidence type="ECO:0000313" key="3">
    <source>
        <dbReference type="EMBL" id="NKX93747.1"/>
    </source>
</evidence>
<gene>
    <name evidence="3" type="ORF">HF995_10780</name>
</gene>
<dbReference type="InterPro" id="IPR043148">
    <property type="entry name" value="TagF_C"/>
</dbReference>
<evidence type="ECO:0000256" key="1">
    <source>
        <dbReference type="SAM" id="MobiDB-lite"/>
    </source>
</evidence>
<dbReference type="GO" id="GO:0016020">
    <property type="term" value="C:membrane"/>
    <property type="evidence" value="ECO:0007669"/>
    <property type="project" value="InterPro"/>
</dbReference>
<feature type="transmembrane region" description="Helical" evidence="2">
    <location>
        <begin position="769"/>
        <end position="794"/>
    </location>
</feature>
<comment type="caution">
    <text evidence="3">The sequence shown here is derived from an EMBL/GenBank/DDBJ whole genome shotgun (WGS) entry which is preliminary data.</text>
</comment>
<accession>A0A9X5FEE5</accession>
<feature type="transmembrane region" description="Helical" evidence="2">
    <location>
        <begin position="163"/>
        <end position="183"/>
    </location>
</feature>
<evidence type="ECO:0000313" key="4">
    <source>
        <dbReference type="Proteomes" id="UP000774283"/>
    </source>
</evidence>
<feature type="region of interest" description="Disordered" evidence="1">
    <location>
        <begin position="560"/>
        <end position="591"/>
    </location>
</feature>
<evidence type="ECO:0000256" key="2">
    <source>
        <dbReference type="SAM" id="Phobius"/>
    </source>
</evidence>
<feature type="transmembrane region" description="Helical" evidence="2">
    <location>
        <begin position="34"/>
        <end position="52"/>
    </location>
</feature>
<dbReference type="RefSeq" id="WP_168447802.1">
    <property type="nucleotide sequence ID" value="NZ_JAAXOW010000003.1"/>
</dbReference>
<sequence>MLTLDLWTRLVRGVVTALVATVAVATWSGSVTPAWGAAVLVAGAVAVVVVALRDPVGLKARPRGGAATLVVARTALVVLGGGLVVDEVGTSLTASLVAVAVLVVGAEPLVLRVARARRPWAAHLPGVPDTTSRGWGLVWLLPSSLVGPLTAAAVVLGAPGATWWVATLLGMVHVVALTVRGVVTQVRSPRLRRAVLRAVRKYDPEFIVYTSRPDDASYQVKMWLPYLERTGRRYVVVAWTPEAAGPLAELTTAPVVVRASNKDLDGMLSKSLGAVFYVNASSGNNAMVRYSQLTHVYLGHGDSDKPPSYNPTHAMYDQVFAAGQGAIDRYPAHGVHISPERFVVVGRPQVEDIDVIDPHAATRGGTPTVLYAPTWRGHVAETALQSLHLGERIVAALLERGARVVFRPHPFSYAFPEDAATIERVHTMLAAHRQTTGIEHLWGSAAEKERSIVECINESDAMVSDVSSVVSDYLFSRKPFAMMAISAPVDRFVDEYPVARGAYVVDAELEGLEAALDAMLGQDPLAEQRTSVRNYYLGDFEPEGYADHFVQAASRAIDNRVGASRGDERDEEPNDTDDAAADDAEAGVAAEAATPQNELVARVRGILTRPSTKRAVDPVRNVVLAALAAWLLLVDAPVVVVLVAALLAATAILERPVTGLVTDVPLRRSVGADAGAWVVLLAAAAHQVEAGAPAAWGIALAALAAATGAETLALQLWRGADAKNLPGMRVDMQQAPASSAVAVVLAVVAALVATFASVAAAPLDGTTGWLVLALGVAAAASAVVAFVAAALQAFRSRADGEQLRELVIAYAPQFAVYFASNGGARYQYGMWEDYFRRIDRKYVVVTRTPAMARQIAELTDAPVIYRQTLRSLDDVDVPSLSTVFYVNNATRNTHMVERPELTNVWLNHGDSEKPACFNPVHGIYHYIFAAGQAGIDRYARHGVSIPREKFMIVGRPQVELISAARGPVAGLSDRTVLYAPTWVGPYKDTEVYSLPVGEELVRRLLQRDVRVIFRAHPLNYGQDEGRALVAKVQQILAQDARETGREHLWGPAAEEDMSVEDCFNASDAMVCDVSAVVSDYLKSGKPMAIMSMDRTVEQIIEEVPAARAAYIVPGDLAGLDERLDELLGEDPLAGARTEMMKYYLGDFPDGDYASGFLEAARMLIDRGRRRS</sequence>
<dbReference type="Pfam" id="PF04464">
    <property type="entry name" value="Glyphos_transf"/>
    <property type="match status" value="2"/>
</dbReference>
<evidence type="ECO:0008006" key="5">
    <source>
        <dbReference type="Google" id="ProtNLM"/>
    </source>
</evidence>
<keyword evidence="2" id="KW-0812">Transmembrane</keyword>
<feature type="transmembrane region" description="Helical" evidence="2">
    <location>
        <begin position="91"/>
        <end position="114"/>
    </location>
</feature>
<dbReference type="GO" id="GO:0047355">
    <property type="term" value="F:CDP-glycerol glycerophosphotransferase activity"/>
    <property type="evidence" value="ECO:0007669"/>
    <property type="project" value="InterPro"/>
</dbReference>
<reference evidence="3 4" key="1">
    <citation type="submission" date="2020-04" db="EMBL/GenBank/DDBJ databases">
        <title>MicrobeNet Type strains.</title>
        <authorList>
            <person name="Nicholson A.C."/>
        </authorList>
    </citation>
    <scope>NUCLEOTIDE SEQUENCE [LARGE SCALE GENOMIC DNA]</scope>
    <source>
        <strain evidence="3 4">ATCC BAA-789</strain>
    </source>
</reference>
<feature type="transmembrane region" description="Helical" evidence="2">
    <location>
        <begin position="738"/>
        <end position="763"/>
    </location>
</feature>
<keyword evidence="2" id="KW-0472">Membrane</keyword>
<proteinExistence type="predicted"/>
<dbReference type="EMBL" id="JAAXOW010000003">
    <property type="protein sequence ID" value="NKX93747.1"/>
    <property type="molecule type" value="Genomic_DNA"/>
</dbReference>
<feature type="transmembrane region" description="Helical" evidence="2">
    <location>
        <begin position="7"/>
        <end position="28"/>
    </location>
</feature>
<dbReference type="Proteomes" id="UP000774283">
    <property type="component" value="Unassembled WGS sequence"/>
</dbReference>
<dbReference type="AlphaFoldDB" id="A0A9X5FEE5"/>
<dbReference type="Gene3D" id="3.40.50.12580">
    <property type="match status" value="2"/>
</dbReference>
<name>A0A9X5FEE5_9MICO</name>
<feature type="transmembrane region" description="Helical" evidence="2">
    <location>
        <begin position="64"/>
        <end position="85"/>
    </location>
</feature>